<keyword evidence="2" id="KW-1185">Reference proteome</keyword>
<sequence length="101" mass="11345">MEQPETGGQFDRWLDAYEAMYAALPEHGDSTCPNCGQPALRLVFTGEPSRRIGWAQLWCENCQLGIHISRTAVPDDVPMNDRHTPVAERALYVPNYTLVTP</sequence>
<proteinExistence type="predicted"/>
<evidence type="ECO:0008006" key="3">
    <source>
        <dbReference type="Google" id="ProtNLM"/>
    </source>
</evidence>
<evidence type="ECO:0000313" key="1">
    <source>
        <dbReference type="EMBL" id="MCT2585905.1"/>
    </source>
</evidence>
<dbReference type="EMBL" id="JAFFZE010000016">
    <property type="protein sequence ID" value="MCT2585905.1"/>
    <property type="molecule type" value="Genomic_DNA"/>
</dbReference>
<reference evidence="1 2" key="1">
    <citation type="submission" date="2021-02" db="EMBL/GenBank/DDBJ databases">
        <title>Actinophytocola xerophila sp. nov., isolated from soil of cotton cropping field.</title>
        <authorList>
            <person name="Huang R."/>
            <person name="Chen X."/>
            <person name="Ge X."/>
            <person name="Liu W."/>
        </authorList>
    </citation>
    <scope>NUCLEOTIDE SEQUENCE [LARGE SCALE GENOMIC DNA]</scope>
    <source>
        <strain evidence="1 2">S1-96</strain>
    </source>
</reference>
<comment type="caution">
    <text evidence="1">The sequence shown here is derived from an EMBL/GenBank/DDBJ whole genome shotgun (WGS) entry which is preliminary data.</text>
</comment>
<dbReference type="RefSeq" id="WP_260193638.1">
    <property type="nucleotide sequence ID" value="NZ_JAFFZE010000016.1"/>
</dbReference>
<accession>A0ABT2JDH2</accession>
<evidence type="ECO:0000313" key="2">
    <source>
        <dbReference type="Proteomes" id="UP001156441"/>
    </source>
</evidence>
<protein>
    <recommendedName>
        <fullName evidence="3">Transcription factor zinc-finger domain-containing protein</fullName>
    </recommendedName>
</protein>
<name>A0ABT2JDH2_9PSEU</name>
<dbReference type="Proteomes" id="UP001156441">
    <property type="component" value="Unassembled WGS sequence"/>
</dbReference>
<organism evidence="1 2">
    <name type="scientific">Actinophytocola gossypii</name>
    <dbReference type="NCBI Taxonomy" id="2812003"/>
    <lineage>
        <taxon>Bacteria</taxon>
        <taxon>Bacillati</taxon>
        <taxon>Actinomycetota</taxon>
        <taxon>Actinomycetes</taxon>
        <taxon>Pseudonocardiales</taxon>
        <taxon>Pseudonocardiaceae</taxon>
    </lineage>
</organism>
<gene>
    <name evidence="1" type="ORF">JT362_22570</name>
</gene>